<dbReference type="EMBL" id="JBHUFU010000004">
    <property type="protein sequence ID" value="MFD1829919.1"/>
    <property type="molecule type" value="Genomic_DNA"/>
</dbReference>
<reference evidence="4" key="1">
    <citation type="journal article" date="2019" name="Int. J. Syst. Evol. Microbiol.">
        <title>The Global Catalogue of Microorganisms (GCM) 10K type strain sequencing project: providing services to taxonomists for standard genome sequencing and annotation.</title>
        <authorList>
            <consortium name="The Broad Institute Genomics Platform"/>
            <consortium name="The Broad Institute Genome Sequencing Center for Infectious Disease"/>
            <person name="Wu L."/>
            <person name="Ma J."/>
        </authorList>
    </citation>
    <scope>NUCLEOTIDE SEQUENCE [LARGE SCALE GENOMIC DNA]</scope>
    <source>
        <strain evidence="4">CGMCC 4.7455</strain>
    </source>
</reference>
<organism evidence="3 4">
    <name type="scientific">Streptomyces desertarenae</name>
    <dbReference type="NCBI Taxonomy" id="2666184"/>
    <lineage>
        <taxon>Bacteria</taxon>
        <taxon>Bacillati</taxon>
        <taxon>Actinomycetota</taxon>
        <taxon>Actinomycetes</taxon>
        <taxon>Kitasatosporales</taxon>
        <taxon>Streptomycetaceae</taxon>
        <taxon>Streptomyces</taxon>
    </lineage>
</organism>
<evidence type="ECO:0000259" key="2">
    <source>
        <dbReference type="Pfam" id="PF07498"/>
    </source>
</evidence>
<name>A0ABW4PGQ8_9ACTN</name>
<feature type="domain" description="Rho termination factor-like N-terminal" evidence="2">
    <location>
        <begin position="28"/>
        <end position="61"/>
    </location>
</feature>
<proteinExistence type="predicted"/>
<accession>A0ABW4PGQ8</accession>
<dbReference type="SUPFAM" id="SSF68912">
    <property type="entry name" value="Rho N-terminal domain-like"/>
    <property type="match status" value="1"/>
</dbReference>
<evidence type="ECO:0000256" key="1">
    <source>
        <dbReference type="SAM" id="MobiDB-lite"/>
    </source>
</evidence>
<keyword evidence="4" id="KW-1185">Reference proteome</keyword>
<feature type="region of interest" description="Disordered" evidence="1">
    <location>
        <begin position="41"/>
        <end position="65"/>
    </location>
</feature>
<dbReference type="RefSeq" id="WP_380898880.1">
    <property type="nucleotide sequence ID" value="NZ_JBHUFU010000004.1"/>
</dbReference>
<feature type="region of interest" description="Disordered" evidence="1">
    <location>
        <begin position="1"/>
        <end position="28"/>
    </location>
</feature>
<comment type="caution">
    <text evidence="3">The sequence shown here is derived from an EMBL/GenBank/DDBJ whole genome shotgun (WGS) entry which is preliminary data.</text>
</comment>
<dbReference type="InterPro" id="IPR036269">
    <property type="entry name" value="Rho_N_sf"/>
</dbReference>
<dbReference type="Pfam" id="PF07498">
    <property type="entry name" value="Rho_N"/>
    <property type="match status" value="1"/>
</dbReference>
<gene>
    <name evidence="3" type="ORF">ACFSJS_09605</name>
</gene>
<dbReference type="InterPro" id="IPR011112">
    <property type="entry name" value="Rho-like_N"/>
</dbReference>
<dbReference type="Proteomes" id="UP001597365">
    <property type="component" value="Unassembled WGS sequence"/>
</dbReference>
<sequence length="65" mass="7556">MAQNRDSDNARAQHGDRRLEEKRQKYGDLADLTVDELQERAAQKGIKDRSQMRKDDLLRALTDKS</sequence>
<evidence type="ECO:0000313" key="4">
    <source>
        <dbReference type="Proteomes" id="UP001597365"/>
    </source>
</evidence>
<protein>
    <submittedName>
        <fullName evidence="3">Rho termination factor N-terminal domain-containing protein</fullName>
    </submittedName>
</protein>
<dbReference type="InterPro" id="IPR036361">
    <property type="entry name" value="SAP_dom_sf"/>
</dbReference>
<dbReference type="Gene3D" id="1.10.720.30">
    <property type="entry name" value="SAP domain"/>
    <property type="match status" value="1"/>
</dbReference>
<evidence type="ECO:0000313" key="3">
    <source>
        <dbReference type="EMBL" id="MFD1829919.1"/>
    </source>
</evidence>